<keyword evidence="3" id="KW-1185">Reference proteome</keyword>
<evidence type="ECO:0000313" key="2">
    <source>
        <dbReference type="EMBL" id="RDX81439.1"/>
    </source>
</evidence>
<accession>A0A371FSW2</accession>
<name>A0A371FSW2_MUCPR</name>
<proteinExistence type="predicted"/>
<organism evidence="2 3">
    <name type="scientific">Mucuna pruriens</name>
    <name type="common">Velvet bean</name>
    <name type="synonym">Dolichos pruriens</name>
    <dbReference type="NCBI Taxonomy" id="157652"/>
    <lineage>
        <taxon>Eukaryota</taxon>
        <taxon>Viridiplantae</taxon>
        <taxon>Streptophyta</taxon>
        <taxon>Embryophyta</taxon>
        <taxon>Tracheophyta</taxon>
        <taxon>Spermatophyta</taxon>
        <taxon>Magnoliopsida</taxon>
        <taxon>eudicotyledons</taxon>
        <taxon>Gunneridae</taxon>
        <taxon>Pentapetalae</taxon>
        <taxon>rosids</taxon>
        <taxon>fabids</taxon>
        <taxon>Fabales</taxon>
        <taxon>Fabaceae</taxon>
        <taxon>Papilionoideae</taxon>
        <taxon>50 kb inversion clade</taxon>
        <taxon>NPAAA clade</taxon>
        <taxon>indigoferoid/millettioid clade</taxon>
        <taxon>Phaseoleae</taxon>
        <taxon>Mucuna</taxon>
    </lineage>
</organism>
<protein>
    <recommendedName>
        <fullName evidence="1">Reverse transcriptase Ty1/copia-type domain-containing protein</fullName>
    </recommendedName>
</protein>
<dbReference type="Proteomes" id="UP000257109">
    <property type="component" value="Unassembled WGS sequence"/>
</dbReference>
<feature type="non-terminal residue" evidence="2">
    <location>
        <position position="1"/>
    </location>
</feature>
<gene>
    <name evidence="2" type="ORF">CR513_37887</name>
</gene>
<dbReference type="SUPFAM" id="SSF56672">
    <property type="entry name" value="DNA/RNA polymerases"/>
    <property type="match status" value="1"/>
</dbReference>
<feature type="domain" description="Reverse transcriptase Ty1/copia-type" evidence="1">
    <location>
        <begin position="23"/>
        <end position="112"/>
    </location>
</feature>
<sequence>MPCPPFVKPLGNKFVFSIKLGSDGSIDQYGLNYDEAFAPVAKMTTMRTILALATSQSRPQHQMDVKNAFLHGDLKGEVYIKLPYGMHTPSPNIVYKQKHSLYGLIQAPKSMYDPSLFLQRTPKGIIVVLAYVDDIVVTGSDQ</sequence>
<dbReference type="AlphaFoldDB" id="A0A371FSW2"/>
<evidence type="ECO:0000259" key="1">
    <source>
        <dbReference type="Pfam" id="PF07727"/>
    </source>
</evidence>
<dbReference type="STRING" id="157652.A0A371FSW2"/>
<dbReference type="InterPro" id="IPR043502">
    <property type="entry name" value="DNA/RNA_pol_sf"/>
</dbReference>
<reference evidence="2" key="1">
    <citation type="submission" date="2018-05" db="EMBL/GenBank/DDBJ databases">
        <title>Draft genome of Mucuna pruriens seed.</title>
        <authorList>
            <person name="Nnadi N.E."/>
            <person name="Vos R."/>
            <person name="Hasami M.H."/>
            <person name="Devisetty U.K."/>
            <person name="Aguiy J.C."/>
        </authorList>
    </citation>
    <scope>NUCLEOTIDE SEQUENCE [LARGE SCALE GENOMIC DNA]</scope>
    <source>
        <strain evidence="2">JCA_2017</strain>
    </source>
</reference>
<dbReference type="EMBL" id="QJKJ01007931">
    <property type="protein sequence ID" value="RDX81439.1"/>
    <property type="molecule type" value="Genomic_DNA"/>
</dbReference>
<evidence type="ECO:0000313" key="3">
    <source>
        <dbReference type="Proteomes" id="UP000257109"/>
    </source>
</evidence>
<dbReference type="OrthoDB" id="1747567at2759"/>
<comment type="caution">
    <text evidence="2">The sequence shown here is derived from an EMBL/GenBank/DDBJ whole genome shotgun (WGS) entry which is preliminary data.</text>
</comment>
<dbReference type="Pfam" id="PF07727">
    <property type="entry name" value="RVT_2"/>
    <property type="match status" value="1"/>
</dbReference>
<dbReference type="InterPro" id="IPR013103">
    <property type="entry name" value="RVT_2"/>
</dbReference>